<sequence length="246" mass="28675">MNVIIVDDEEFIRLGIAKILSKSELPVHIAGLYANGMEAWAELSKLAPGELDVLITDIKMPVMDGLRLIEKVKEKMPDLPVIILSGFNEFEYARQALRFGVTDYFLKPLDKYELCQALWKLYHMKEETAPEDHQQVVRGQEHYVVERIRYILEKEYDKPFNLEKLAERVELSPSYVSKFFRQQTGSTVTDFLMTLRIEKAKQFMADFPKLKNYEIAGMVGYSDPVYFNKLFKKITGVTPKEYKERN</sequence>
<keyword evidence="2" id="KW-0963">Cytoplasm</keyword>
<name>A0ABV6DI89_9BACL</name>
<feature type="modified residue" description="4-aspartylphosphate" evidence="8">
    <location>
        <position position="57"/>
    </location>
</feature>
<dbReference type="SMART" id="SM00448">
    <property type="entry name" value="REC"/>
    <property type="match status" value="1"/>
</dbReference>
<keyword evidence="5" id="KW-0805">Transcription regulation</keyword>
<evidence type="ECO:0000259" key="9">
    <source>
        <dbReference type="PROSITE" id="PS01124"/>
    </source>
</evidence>
<dbReference type="Pfam" id="PF12833">
    <property type="entry name" value="HTH_18"/>
    <property type="match status" value="1"/>
</dbReference>
<dbReference type="InterPro" id="IPR051552">
    <property type="entry name" value="HptR"/>
</dbReference>
<evidence type="ECO:0000256" key="1">
    <source>
        <dbReference type="ARBA" id="ARBA00004496"/>
    </source>
</evidence>
<dbReference type="PRINTS" id="PR00032">
    <property type="entry name" value="HTHARAC"/>
</dbReference>
<dbReference type="Gene3D" id="1.10.10.60">
    <property type="entry name" value="Homeodomain-like"/>
    <property type="match status" value="2"/>
</dbReference>
<keyword evidence="3 8" id="KW-0597">Phosphoprotein</keyword>
<dbReference type="InterPro" id="IPR018060">
    <property type="entry name" value="HTH_AraC"/>
</dbReference>
<accession>A0ABV6DI89</accession>
<dbReference type="Proteomes" id="UP001589776">
    <property type="component" value="Unassembled WGS sequence"/>
</dbReference>
<dbReference type="Pfam" id="PF00072">
    <property type="entry name" value="Response_reg"/>
    <property type="match status" value="1"/>
</dbReference>
<protein>
    <submittedName>
        <fullName evidence="11">Response regulator</fullName>
    </submittedName>
</protein>
<evidence type="ECO:0000256" key="4">
    <source>
        <dbReference type="ARBA" id="ARBA00023012"/>
    </source>
</evidence>
<keyword evidence="12" id="KW-1185">Reference proteome</keyword>
<evidence type="ECO:0000259" key="10">
    <source>
        <dbReference type="PROSITE" id="PS50110"/>
    </source>
</evidence>
<dbReference type="InterPro" id="IPR009057">
    <property type="entry name" value="Homeodomain-like_sf"/>
</dbReference>
<keyword evidence="4" id="KW-0902">Two-component regulatory system</keyword>
<evidence type="ECO:0000313" key="12">
    <source>
        <dbReference type="Proteomes" id="UP001589776"/>
    </source>
</evidence>
<dbReference type="PANTHER" id="PTHR42713:SF3">
    <property type="entry name" value="TRANSCRIPTIONAL REGULATORY PROTEIN HPTR"/>
    <property type="match status" value="1"/>
</dbReference>
<dbReference type="PROSITE" id="PS50110">
    <property type="entry name" value="RESPONSE_REGULATORY"/>
    <property type="match status" value="1"/>
</dbReference>
<reference evidence="11 12" key="1">
    <citation type="submission" date="2024-09" db="EMBL/GenBank/DDBJ databases">
        <authorList>
            <person name="Sun Q."/>
            <person name="Mori K."/>
        </authorList>
    </citation>
    <scope>NUCLEOTIDE SEQUENCE [LARGE SCALE GENOMIC DNA]</scope>
    <source>
        <strain evidence="11 12">CCM 7759</strain>
    </source>
</reference>
<evidence type="ECO:0000256" key="3">
    <source>
        <dbReference type="ARBA" id="ARBA00022553"/>
    </source>
</evidence>
<dbReference type="SUPFAM" id="SSF46689">
    <property type="entry name" value="Homeodomain-like"/>
    <property type="match status" value="2"/>
</dbReference>
<dbReference type="SUPFAM" id="SSF52172">
    <property type="entry name" value="CheY-like"/>
    <property type="match status" value="1"/>
</dbReference>
<dbReference type="CDD" id="cd17536">
    <property type="entry name" value="REC_YesN-like"/>
    <property type="match status" value="1"/>
</dbReference>
<dbReference type="PROSITE" id="PS01124">
    <property type="entry name" value="HTH_ARAC_FAMILY_2"/>
    <property type="match status" value="1"/>
</dbReference>
<evidence type="ECO:0000256" key="5">
    <source>
        <dbReference type="ARBA" id="ARBA00023015"/>
    </source>
</evidence>
<feature type="domain" description="HTH araC/xylS-type" evidence="9">
    <location>
        <begin position="146"/>
        <end position="245"/>
    </location>
</feature>
<feature type="domain" description="Response regulatory" evidence="10">
    <location>
        <begin position="2"/>
        <end position="122"/>
    </location>
</feature>
<dbReference type="InterPro" id="IPR001789">
    <property type="entry name" value="Sig_transdc_resp-reg_receiver"/>
</dbReference>
<dbReference type="InterPro" id="IPR020449">
    <property type="entry name" value="Tscrpt_reg_AraC-type_HTH"/>
</dbReference>
<dbReference type="PANTHER" id="PTHR42713">
    <property type="entry name" value="HISTIDINE KINASE-RELATED"/>
    <property type="match status" value="1"/>
</dbReference>
<dbReference type="EMBL" id="JBHLWN010000027">
    <property type="protein sequence ID" value="MFC0212312.1"/>
    <property type="molecule type" value="Genomic_DNA"/>
</dbReference>
<comment type="subcellular location">
    <subcellularLocation>
        <location evidence="1">Cytoplasm</location>
    </subcellularLocation>
</comment>
<proteinExistence type="predicted"/>
<dbReference type="RefSeq" id="WP_377469453.1">
    <property type="nucleotide sequence ID" value="NZ_JBHLWN010000027.1"/>
</dbReference>
<organism evidence="11 12">
    <name type="scientific">Paenibacillus chartarius</name>
    <dbReference type="NCBI Taxonomy" id="747481"/>
    <lineage>
        <taxon>Bacteria</taxon>
        <taxon>Bacillati</taxon>
        <taxon>Bacillota</taxon>
        <taxon>Bacilli</taxon>
        <taxon>Bacillales</taxon>
        <taxon>Paenibacillaceae</taxon>
        <taxon>Paenibacillus</taxon>
    </lineage>
</organism>
<evidence type="ECO:0000313" key="11">
    <source>
        <dbReference type="EMBL" id="MFC0212312.1"/>
    </source>
</evidence>
<keyword evidence="7" id="KW-0804">Transcription</keyword>
<evidence type="ECO:0000256" key="6">
    <source>
        <dbReference type="ARBA" id="ARBA00023125"/>
    </source>
</evidence>
<evidence type="ECO:0000256" key="7">
    <source>
        <dbReference type="ARBA" id="ARBA00023163"/>
    </source>
</evidence>
<dbReference type="Gene3D" id="3.40.50.2300">
    <property type="match status" value="1"/>
</dbReference>
<dbReference type="InterPro" id="IPR011006">
    <property type="entry name" value="CheY-like_superfamily"/>
</dbReference>
<keyword evidence="6" id="KW-0238">DNA-binding</keyword>
<dbReference type="SMART" id="SM00342">
    <property type="entry name" value="HTH_ARAC"/>
    <property type="match status" value="1"/>
</dbReference>
<evidence type="ECO:0000256" key="8">
    <source>
        <dbReference type="PROSITE-ProRule" id="PRU00169"/>
    </source>
</evidence>
<evidence type="ECO:0000256" key="2">
    <source>
        <dbReference type="ARBA" id="ARBA00022490"/>
    </source>
</evidence>
<gene>
    <name evidence="11" type="ORF">ACFFK0_07535</name>
</gene>
<comment type="caution">
    <text evidence="11">The sequence shown here is derived from an EMBL/GenBank/DDBJ whole genome shotgun (WGS) entry which is preliminary data.</text>
</comment>